<accession>A0A975MPJ9</accession>
<dbReference type="AlphaFoldDB" id="A0A975MPJ9"/>
<keyword evidence="1" id="KW-1133">Transmembrane helix</keyword>
<dbReference type="Proteomes" id="UP000676649">
    <property type="component" value="Chromosome"/>
</dbReference>
<name>A0A975MPJ9_9GAMM</name>
<organism evidence="2 3">
    <name type="scientific">Methylomonas paludis</name>
    <dbReference type="NCBI Taxonomy" id="1173101"/>
    <lineage>
        <taxon>Bacteria</taxon>
        <taxon>Pseudomonadati</taxon>
        <taxon>Pseudomonadota</taxon>
        <taxon>Gammaproteobacteria</taxon>
        <taxon>Methylococcales</taxon>
        <taxon>Methylococcaceae</taxon>
        <taxon>Methylomonas</taxon>
    </lineage>
</organism>
<evidence type="ECO:0000313" key="2">
    <source>
        <dbReference type="EMBL" id="QWF71671.1"/>
    </source>
</evidence>
<keyword evidence="3" id="KW-1185">Reference proteome</keyword>
<reference evidence="2" key="1">
    <citation type="submission" date="2021-04" db="EMBL/GenBank/DDBJ databases">
        <title>Draft genome sequence data of methanotrophic Methylovulum sp. strain S1L and Methylomonas sp. strain S2AM isolated from boreal lake water columns.</title>
        <authorList>
            <person name="Rissanen A.J."/>
            <person name="Mangayil R."/>
            <person name="Svenning M.M."/>
            <person name="Khanongnuch R."/>
        </authorList>
    </citation>
    <scope>NUCLEOTIDE SEQUENCE</scope>
    <source>
        <strain evidence="2">S2AM</strain>
    </source>
</reference>
<proteinExistence type="predicted"/>
<dbReference type="EMBL" id="CP073754">
    <property type="protein sequence ID" value="QWF71671.1"/>
    <property type="molecule type" value="Genomic_DNA"/>
</dbReference>
<dbReference type="RefSeq" id="WP_215583453.1">
    <property type="nucleotide sequence ID" value="NZ_CP073754.1"/>
</dbReference>
<evidence type="ECO:0000256" key="1">
    <source>
        <dbReference type="SAM" id="Phobius"/>
    </source>
</evidence>
<protein>
    <submittedName>
        <fullName evidence="2">Uncharacterized protein</fullName>
    </submittedName>
</protein>
<dbReference type="KEGG" id="mpad:KEF85_04125"/>
<keyword evidence="1" id="KW-0812">Transmembrane</keyword>
<evidence type="ECO:0000313" key="3">
    <source>
        <dbReference type="Proteomes" id="UP000676649"/>
    </source>
</evidence>
<gene>
    <name evidence="2" type="ORF">KEF85_04125</name>
</gene>
<feature type="transmembrane region" description="Helical" evidence="1">
    <location>
        <begin position="34"/>
        <end position="58"/>
    </location>
</feature>
<keyword evidence="1" id="KW-0472">Membrane</keyword>
<sequence>MPLAIQGILLIVTLAALGGWYLTHGKAQDTPVKVMMFVGYFWLLAFLQLLLFAAGYYLRQYF</sequence>